<organism evidence="1 2">
    <name type="scientific">Saccharothrix mutabilis subsp. mutabilis</name>
    <dbReference type="NCBI Taxonomy" id="66855"/>
    <lineage>
        <taxon>Bacteria</taxon>
        <taxon>Bacillati</taxon>
        <taxon>Actinomycetota</taxon>
        <taxon>Actinomycetes</taxon>
        <taxon>Pseudonocardiales</taxon>
        <taxon>Pseudonocardiaceae</taxon>
        <taxon>Saccharothrix</taxon>
    </lineage>
</organism>
<gene>
    <name evidence="1" type="ORF">GCM10010492_64440</name>
</gene>
<dbReference type="InterPro" id="IPR023214">
    <property type="entry name" value="HAD_sf"/>
</dbReference>
<name>A0ABP3E9M7_9PSEU</name>
<dbReference type="InterPro" id="IPR036412">
    <property type="entry name" value="HAD-like_sf"/>
</dbReference>
<dbReference type="GO" id="GO:0016787">
    <property type="term" value="F:hydrolase activity"/>
    <property type="evidence" value="ECO:0007669"/>
    <property type="project" value="UniProtKB-KW"/>
</dbReference>
<dbReference type="EMBL" id="BAAABU010000022">
    <property type="protein sequence ID" value="GAA0254753.1"/>
    <property type="molecule type" value="Genomic_DNA"/>
</dbReference>
<reference evidence="2" key="1">
    <citation type="journal article" date="2019" name="Int. J. Syst. Evol. Microbiol.">
        <title>The Global Catalogue of Microorganisms (GCM) 10K type strain sequencing project: providing services to taxonomists for standard genome sequencing and annotation.</title>
        <authorList>
            <consortium name="The Broad Institute Genomics Platform"/>
            <consortium name="The Broad Institute Genome Sequencing Center for Infectious Disease"/>
            <person name="Wu L."/>
            <person name="Ma J."/>
        </authorList>
    </citation>
    <scope>NUCLEOTIDE SEQUENCE [LARGE SCALE GENOMIC DNA]</scope>
    <source>
        <strain evidence="2">JCM 3380</strain>
    </source>
</reference>
<protein>
    <submittedName>
        <fullName evidence="1">HAD family hydrolase</fullName>
    </submittedName>
</protein>
<keyword evidence="1" id="KW-0378">Hydrolase</keyword>
<comment type="caution">
    <text evidence="1">The sequence shown here is derived from an EMBL/GenBank/DDBJ whole genome shotgun (WGS) entry which is preliminary data.</text>
</comment>
<evidence type="ECO:0000313" key="1">
    <source>
        <dbReference type="EMBL" id="GAA0254753.1"/>
    </source>
</evidence>
<dbReference type="PANTHER" id="PTHR43434:SF1">
    <property type="entry name" value="PHOSPHOGLYCOLATE PHOSPHATASE"/>
    <property type="match status" value="1"/>
</dbReference>
<dbReference type="Gene3D" id="3.40.50.1000">
    <property type="entry name" value="HAD superfamily/HAD-like"/>
    <property type="match status" value="1"/>
</dbReference>
<dbReference type="Proteomes" id="UP001500416">
    <property type="component" value="Unassembled WGS sequence"/>
</dbReference>
<accession>A0ABP3E9M7</accession>
<evidence type="ECO:0000313" key="2">
    <source>
        <dbReference type="Proteomes" id="UP001500416"/>
    </source>
</evidence>
<keyword evidence="2" id="KW-1185">Reference proteome</keyword>
<dbReference type="PANTHER" id="PTHR43434">
    <property type="entry name" value="PHOSPHOGLYCOLATE PHOSPHATASE"/>
    <property type="match status" value="1"/>
</dbReference>
<dbReference type="InterPro" id="IPR050155">
    <property type="entry name" value="HAD-like_hydrolase_sf"/>
</dbReference>
<sequence>MTAEHVPVDDPEVLRHILAATDALLLDFDGPVCAVFANLPAQHVADQLRRVLAEGGHKELPAVVEKTEDPFDVLTYAATLGMDEARYIEAALRAHEVEAATTAPPTPGAHDLIHAWRTTGRKLAIVSNNSRAAVNTYLHRHDLTPLIHMVSARTQSDPELLKPSPHLLDQATNVLNVQASRCTLVGDSLTDLLAAQAARARVIGYANKPGKADLFAAERPDAITTDMVSLARAVHSA</sequence>
<dbReference type="Pfam" id="PF00702">
    <property type="entry name" value="Hydrolase"/>
    <property type="match status" value="1"/>
</dbReference>
<dbReference type="SUPFAM" id="SSF56784">
    <property type="entry name" value="HAD-like"/>
    <property type="match status" value="1"/>
</dbReference>
<dbReference type="RefSeq" id="WP_343938040.1">
    <property type="nucleotide sequence ID" value="NZ_BAAABU010000022.1"/>
</dbReference>
<proteinExistence type="predicted"/>